<feature type="transmembrane region" description="Helical" evidence="2">
    <location>
        <begin position="205"/>
        <end position="224"/>
    </location>
</feature>
<reference evidence="4" key="1">
    <citation type="submission" date="2017-03" db="EMBL/GenBank/DDBJ databases">
        <authorList>
            <person name="Monnet C."/>
        </authorList>
    </citation>
    <scope>NUCLEOTIDE SEQUENCE [LARGE SCALE GENOMIC DNA]</scope>
    <source>
        <strain evidence="4">SJ5-8</strain>
    </source>
</reference>
<dbReference type="Proteomes" id="UP000234462">
    <property type="component" value="Unassembled WGS sequence"/>
</dbReference>
<dbReference type="GO" id="GO:0008233">
    <property type="term" value="F:peptidase activity"/>
    <property type="evidence" value="ECO:0007669"/>
    <property type="project" value="InterPro"/>
</dbReference>
<protein>
    <submittedName>
        <fullName evidence="3">Membrane proteinase PrsW, cleaves anti-sigma factor RsiW, M82 family</fullName>
    </submittedName>
</protein>
<feature type="transmembrane region" description="Helical" evidence="2">
    <location>
        <begin position="272"/>
        <end position="292"/>
    </location>
</feature>
<sequence>MQAGFQQRPPVQQPMGGPHGSVMAPGHSHAGAHVIQPHPGAPANASWTTQFTVRSNDVNPHRTRNIVLLIAGILLTGALGLALFVIVLFQSIAFSGVGFVILLLSAIPLVAIIGTVLLLDRWKPQPILLMASCVLWGAVASVVITLVGQLIFGVAAFALTGIDTSSPILSAVVLAPVFEESAKTVFLVVIVLAARKFFEGPLDGFMYGSLIGAGFAFTENLLYLNSAYAEAQAGGLIMLFFVRCVMSPLLHSSFTALAGLSIGFAARRGTWWMALLMWVPGLIAGMVLHAAWNGVASLPLSGVMSLIVMLALSIIIGVLWWATAFFLWYRETKTAREALMRYAGAGWLTEEEARMLGTWNGRRAGRRWAQGSARTHMKAMIRVAASLPPVRDRVEAGVGGAAEKEYEVFLLNRLAAERRSMMRAMGLLAP</sequence>
<gene>
    <name evidence="3" type="ORF">BJEO58_00270</name>
</gene>
<organism evidence="3 4">
    <name type="scientific">Brevibacterium jeotgali</name>
    <dbReference type="NCBI Taxonomy" id="1262550"/>
    <lineage>
        <taxon>Bacteria</taxon>
        <taxon>Bacillati</taxon>
        <taxon>Actinomycetota</taxon>
        <taxon>Actinomycetes</taxon>
        <taxon>Micrococcales</taxon>
        <taxon>Brevibacteriaceae</taxon>
        <taxon>Brevibacterium</taxon>
    </lineage>
</organism>
<feature type="region of interest" description="Disordered" evidence="1">
    <location>
        <begin position="1"/>
        <end position="23"/>
    </location>
</feature>
<keyword evidence="2" id="KW-0472">Membrane</keyword>
<feature type="transmembrane region" description="Helical" evidence="2">
    <location>
        <begin position="66"/>
        <end position="93"/>
    </location>
</feature>
<keyword evidence="4" id="KW-1185">Reference proteome</keyword>
<dbReference type="AlphaFoldDB" id="A0A2H1L1C1"/>
<name>A0A2H1L1C1_9MICO</name>
<keyword evidence="2" id="KW-0812">Transmembrane</keyword>
<feature type="transmembrane region" description="Helical" evidence="2">
    <location>
        <begin position="304"/>
        <end position="329"/>
    </location>
</feature>
<evidence type="ECO:0000313" key="4">
    <source>
        <dbReference type="Proteomes" id="UP000234462"/>
    </source>
</evidence>
<dbReference type="PANTHER" id="PTHR36844:SF1">
    <property type="entry name" value="PROTEASE PRSW"/>
    <property type="match status" value="1"/>
</dbReference>
<feature type="transmembrane region" description="Helical" evidence="2">
    <location>
        <begin position="168"/>
        <end position="193"/>
    </location>
</feature>
<dbReference type="InterPro" id="IPR026898">
    <property type="entry name" value="PrsW"/>
</dbReference>
<feature type="transmembrane region" description="Helical" evidence="2">
    <location>
        <begin position="236"/>
        <end position="260"/>
    </location>
</feature>
<feature type="transmembrane region" description="Helical" evidence="2">
    <location>
        <begin position="99"/>
        <end position="119"/>
    </location>
</feature>
<evidence type="ECO:0000256" key="2">
    <source>
        <dbReference type="SAM" id="Phobius"/>
    </source>
</evidence>
<dbReference type="Pfam" id="PF13367">
    <property type="entry name" value="PrsW-protease"/>
    <property type="match status" value="1"/>
</dbReference>
<feature type="transmembrane region" description="Helical" evidence="2">
    <location>
        <begin position="131"/>
        <end position="162"/>
    </location>
</feature>
<dbReference type="EMBL" id="FXZM01000001">
    <property type="protein sequence ID" value="SMY10697.1"/>
    <property type="molecule type" value="Genomic_DNA"/>
</dbReference>
<evidence type="ECO:0000256" key="1">
    <source>
        <dbReference type="SAM" id="MobiDB-lite"/>
    </source>
</evidence>
<dbReference type="PANTHER" id="PTHR36844">
    <property type="entry name" value="PROTEASE PRSW"/>
    <property type="match status" value="1"/>
</dbReference>
<proteinExistence type="predicted"/>
<evidence type="ECO:0000313" key="3">
    <source>
        <dbReference type="EMBL" id="SMY10697.1"/>
    </source>
</evidence>
<keyword evidence="2" id="KW-1133">Transmembrane helix</keyword>
<accession>A0A2H1L1C1</accession>